<evidence type="ECO:0000256" key="2">
    <source>
        <dbReference type="ARBA" id="ARBA00022771"/>
    </source>
</evidence>
<evidence type="ECO:0000256" key="1">
    <source>
        <dbReference type="ARBA" id="ARBA00022723"/>
    </source>
</evidence>
<keyword evidence="1" id="KW-0479">Metal-binding</keyword>
<dbReference type="InParanoid" id="E2BLV3"/>
<feature type="non-terminal residue" evidence="5">
    <location>
        <position position="390"/>
    </location>
</feature>
<dbReference type="Pfam" id="PF01753">
    <property type="entry name" value="zf-MYND"/>
    <property type="match status" value="1"/>
</dbReference>
<evidence type="ECO:0000259" key="4">
    <source>
        <dbReference type="PROSITE" id="PS01360"/>
    </source>
</evidence>
<dbReference type="PANTHER" id="PTHR28069:SF2">
    <property type="entry name" value="GH20023P"/>
    <property type="match status" value="1"/>
</dbReference>
<dbReference type="InterPro" id="IPR002893">
    <property type="entry name" value="Znf_MYND"/>
</dbReference>
<feature type="domain" description="MYND-type" evidence="4">
    <location>
        <begin position="8"/>
        <end position="47"/>
    </location>
</feature>
<gene>
    <name evidence="5" type="ORF">EAI_11988</name>
</gene>
<dbReference type="GO" id="GO:0008270">
    <property type="term" value="F:zinc ion binding"/>
    <property type="evidence" value="ECO:0007669"/>
    <property type="project" value="UniProtKB-KW"/>
</dbReference>
<sequence length="390" mass="46170">QFFNPNVCHICKATVAYNFITCDHCHMVTYCSQKHKQLHQLQHIQICMIVKEILNMDEGWDTRRLSKEEWIQSREELICLIKGKLSRDLEFHEFEMIMYVKSCSICRQQANLRTCMICFSTNYCNDHAEEFQSVHSLNCYNQFLNLNLEVSMINNISVLLKYTLLLGIYEPLIDMHTFIQRHLKSGLYKEFSNNLLSYNYLYSEFASGPLTLYHGLRDIMLFDSLDIHDSNYVIHIIGANHPKEYTPPWELFLHLLNHIRRLTVVITEVKSIPTCYSIDVCSHCKARNRIINIEYYALPFYNYVHINTYKRPNVSIGFRIDFNDKSTWLESVLKLREQNCPLFLTYISNYEAEECMVKLFRILNRELIPLYNSENKFQSLAPCRYSGSDD</sequence>
<reference evidence="5 6" key="1">
    <citation type="journal article" date="2010" name="Science">
        <title>Genomic comparison of the ants Camponotus floridanus and Harpegnathos saltator.</title>
        <authorList>
            <person name="Bonasio R."/>
            <person name="Zhang G."/>
            <person name="Ye C."/>
            <person name="Mutti N.S."/>
            <person name="Fang X."/>
            <person name="Qin N."/>
            <person name="Donahue G."/>
            <person name="Yang P."/>
            <person name="Li Q."/>
            <person name="Li C."/>
            <person name="Zhang P."/>
            <person name="Huang Z."/>
            <person name="Berger S.L."/>
            <person name="Reinberg D."/>
            <person name="Wang J."/>
            <person name="Liebig J."/>
        </authorList>
    </citation>
    <scope>NUCLEOTIDE SEQUENCE [LARGE SCALE GENOMIC DNA]</scope>
    <source>
        <strain evidence="5 6">R22 G/1</strain>
    </source>
</reference>
<dbReference type="PANTHER" id="PTHR28069">
    <property type="entry name" value="GH20023P"/>
    <property type="match status" value="1"/>
</dbReference>
<evidence type="ECO:0000313" key="6">
    <source>
        <dbReference type="Proteomes" id="UP000008237"/>
    </source>
</evidence>
<keyword evidence="2" id="KW-0863">Zinc-finger</keyword>
<organism evidence="6">
    <name type="scientific">Harpegnathos saltator</name>
    <name type="common">Jerdon's jumping ant</name>
    <dbReference type="NCBI Taxonomy" id="610380"/>
    <lineage>
        <taxon>Eukaryota</taxon>
        <taxon>Metazoa</taxon>
        <taxon>Ecdysozoa</taxon>
        <taxon>Arthropoda</taxon>
        <taxon>Hexapoda</taxon>
        <taxon>Insecta</taxon>
        <taxon>Pterygota</taxon>
        <taxon>Neoptera</taxon>
        <taxon>Endopterygota</taxon>
        <taxon>Hymenoptera</taxon>
        <taxon>Apocrita</taxon>
        <taxon>Aculeata</taxon>
        <taxon>Formicoidea</taxon>
        <taxon>Formicidae</taxon>
        <taxon>Ponerinae</taxon>
        <taxon>Ponerini</taxon>
        <taxon>Harpegnathos</taxon>
    </lineage>
</organism>
<name>E2BLV3_HARSA</name>
<keyword evidence="6" id="KW-1185">Reference proteome</keyword>
<proteinExistence type="predicted"/>
<protein>
    <recommendedName>
        <fullName evidence="4">MYND-type domain-containing protein</fullName>
    </recommendedName>
</protein>
<dbReference type="EMBL" id="GL449042">
    <property type="protein sequence ID" value="EFN83319.1"/>
    <property type="molecule type" value="Genomic_DNA"/>
</dbReference>
<accession>E2BLV3</accession>
<dbReference type="SUPFAM" id="SSF144232">
    <property type="entry name" value="HIT/MYND zinc finger-like"/>
    <property type="match status" value="1"/>
</dbReference>
<keyword evidence="3" id="KW-0862">Zinc</keyword>
<dbReference type="InterPro" id="IPR046824">
    <property type="entry name" value="Mss51-like_C"/>
</dbReference>
<dbReference type="PROSITE" id="PS01360">
    <property type="entry name" value="ZF_MYND_1"/>
    <property type="match status" value="1"/>
</dbReference>
<dbReference type="OrthoDB" id="5282002at2759"/>
<evidence type="ECO:0000256" key="3">
    <source>
        <dbReference type="ARBA" id="ARBA00022833"/>
    </source>
</evidence>
<dbReference type="Proteomes" id="UP000008237">
    <property type="component" value="Unassembled WGS sequence"/>
</dbReference>
<feature type="non-terminal residue" evidence="5">
    <location>
        <position position="1"/>
    </location>
</feature>
<evidence type="ECO:0000313" key="5">
    <source>
        <dbReference type="EMBL" id="EFN83319.1"/>
    </source>
</evidence>
<dbReference type="Pfam" id="PF20179">
    <property type="entry name" value="MSS51_C"/>
    <property type="match status" value="1"/>
</dbReference>
<dbReference type="AlphaFoldDB" id="E2BLV3"/>